<sequence>MSSAELKSLIDEALGGVQPDGAPSDRLWDSLDQLEITTHLHDHLGDGVSDIDALASFKDFDELAGILRTEGFIE</sequence>
<accession>T5KIB2</accession>
<proteinExistence type="predicted"/>
<comment type="caution">
    <text evidence="1">The sequence shown here is derived from an EMBL/GenBank/DDBJ whole genome shotgun (WGS) entry which is preliminary data.</text>
</comment>
<gene>
    <name evidence="1" type="ORF">L687_00740</name>
</gene>
<organism evidence="1 2">
    <name type="scientific">Microbacterium maritypicum MF109</name>
    <dbReference type="NCBI Taxonomy" id="1333857"/>
    <lineage>
        <taxon>Bacteria</taxon>
        <taxon>Bacillati</taxon>
        <taxon>Actinomycetota</taxon>
        <taxon>Actinomycetes</taxon>
        <taxon>Micrococcales</taxon>
        <taxon>Microbacteriaceae</taxon>
        <taxon>Microbacterium</taxon>
    </lineage>
</organism>
<dbReference type="Proteomes" id="UP000016033">
    <property type="component" value="Unassembled WGS sequence"/>
</dbReference>
<evidence type="ECO:0000313" key="1">
    <source>
        <dbReference type="EMBL" id="EQM76989.1"/>
    </source>
</evidence>
<protein>
    <recommendedName>
        <fullName evidence="3">Carrier domain-containing protein</fullName>
    </recommendedName>
</protein>
<evidence type="ECO:0000313" key="2">
    <source>
        <dbReference type="Proteomes" id="UP000016033"/>
    </source>
</evidence>
<evidence type="ECO:0008006" key="3">
    <source>
        <dbReference type="Google" id="ProtNLM"/>
    </source>
</evidence>
<dbReference type="PATRIC" id="fig|1333857.3.peg.1856"/>
<reference evidence="1 2" key="1">
    <citation type="journal article" date="2013" name="Genome Announc.">
        <title>Whole-genome sequences of five oyster-associated bacteria show potential for crude oil hydrocarbon degradation.</title>
        <authorList>
            <person name="Chauhan A."/>
            <person name="Green S."/>
            <person name="Pathak A."/>
            <person name="Thomas J."/>
            <person name="Venkatramanan R."/>
        </authorList>
    </citation>
    <scope>NUCLEOTIDE SEQUENCE [LARGE SCALE GENOMIC DNA]</scope>
    <source>
        <strain evidence="1 2">MF109</strain>
    </source>
</reference>
<dbReference type="AlphaFoldDB" id="T5KIB2"/>
<dbReference type="EMBL" id="ATAO01000184">
    <property type="protein sequence ID" value="EQM76989.1"/>
    <property type="molecule type" value="Genomic_DNA"/>
</dbReference>
<name>T5KIB2_MICMQ</name>